<reference evidence="1 2" key="1">
    <citation type="journal article" date="2007" name="Nature">
        <title>Evolution of genes and genomes on the Drosophila phylogeny.</title>
        <authorList>
            <consortium name="Drosophila 12 Genomes Consortium"/>
            <person name="Clark A.G."/>
            <person name="Eisen M.B."/>
            <person name="Smith D.R."/>
            <person name="Bergman C.M."/>
            <person name="Oliver B."/>
            <person name="Markow T.A."/>
            <person name="Kaufman T.C."/>
            <person name="Kellis M."/>
            <person name="Gelbart W."/>
            <person name="Iyer V.N."/>
            <person name="Pollard D.A."/>
            <person name="Sackton T.B."/>
            <person name="Larracuente A.M."/>
            <person name="Singh N.D."/>
            <person name="Abad J.P."/>
            <person name="Abt D.N."/>
            <person name="Adryan B."/>
            <person name="Aguade M."/>
            <person name="Akashi H."/>
            <person name="Anderson W.W."/>
            <person name="Aquadro C.F."/>
            <person name="Ardell D.H."/>
            <person name="Arguello R."/>
            <person name="Artieri C.G."/>
            <person name="Barbash D.A."/>
            <person name="Barker D."/>
            <person name="Barsanti P."/>
            <person name="Batterham P."/>
            <person name="Batzoglou S."/>
            <person name="Begun D."/>
            <person name="Bhutkar A."/>
            <person name="Blanco E."/>
            <person name="Bosak S.A."/>
            <person name="Bradley R.K."/>
            <person name="Brand A.D."/>
            <person name="Brent M.R."/>
            <person name="Brooks A.N."/>
            <person name="Brown R.H."/>
            <person name="Butlin R.K."/>
            <person name="Caggese C."/>
            <person name="Calvi B.R."/>
            <person name="Bernardo de Carvalho A."/>
            <person name="Caspi A."/>
            <person name="Castrezana S."/>
            <person name="Celniker S.E."/>
            <person name="Chang J.L."/>
            <person name="Chapple C."/>
            <person name="Chatterji S."/>
            <person name="Chinwalla A."/>
            <person name="Civetta A."/>
            <person name="Clifton S.W."/>
            <person name="Comeron J.M."/>
            <person name="Costello J.C."/>
            <person name="Coyne J.A."/>
            <person name="Daub J."/>
            <person name="David R.G."/>
            <person name="Delcher A.L."/>
            <person name="Delehaunty K."/>
            <person name="Do C.B."/>
            <person name="Ebling H."/>
            <person name="Edwards K."/>
            <person name="Eickbush T."/>
            <person name="Evans J.D."/>
            <person name="Filipski A."/>
            <person name="Findeiss S."/>
            <person name="Freyhult E."/>
            <person name="Fulton L."/>
            <person name="Fulton R."/>
            <person name="Garcia A.C."/>
            <person name="Gardiner A."/>
            <person name="Garfield D.A."/>
            <person name="Garvin B.E."/>
            <person name="Gibson G."/>
            <person name="Gilbert D."/>
            <person name="Gnerre S."/>
            <person name="Godfrey J."/>
            <person name="Good R."/>
            <person name="Gotea V."/>
            <person name="Gravely B."/>
            <person name="Greenberg A.J."/>
            <person name="Griffiths-Jones S."/>
            <person name="Gross S."/>
            <person name="Guigo R."/>
            <person name="Gustafson E.A."/>
            <person name="Haerty W."/>
            <person name="Hahn M.W."/>
            <person name="Halligan D.L."/>
            <person name="Halpern A.L."/>
            <person name="Halter G.M."/>
            <person name="Han M.V."/>
            <person name="Heger A."/>
            <person name="Hillier L."/>
            <person name="Hinrichs A.S."/>
            <person name="Holmes I."/>
            <person name="Hoskins R.A."/>
            <person name="Hubisz M.J."/>
            <person name="Hultmark D."/>
            <person name="Huntley M.A."/>
            <person name="Jaffe D.B."/>
            <person name="Jagadeeshan S."/>
            <person name="Jeck W.R."/>
            <person name="Johnson J."/>
            <person name="Jones C.D."/>
            <person name="Jordan W.C."/>
            <person name="Karpen G.H."/>
            <person name="Kataoka E."/>
            <person name="Keightley P.D."/>
            <person name="Kheradpour P."/>
            <person name="Kirkness E.F."/>
            <person name="Koerich L.B."/>
            <person name="Kristiansen K."/>
            <person name="Kudrna D."/>
            <person name="Kulathinal R.J."/>
            <person name="Kumar S."/>
            <person name="Kwok R."/>
            <person name="Lander E."/>
            <person name="Langley C.H."/>
            <person name="Lapoint R."/>
            <person name="Lazzaro B.P."/>
            <person name="Lee S.J."/>
            <person name="Levesque L."/>
            <person name="Li R."/>
            <person name="Lin C.F."/>
            <person name="Lin M.F."/>
            <person name="Lindblad-Toh K."/>
            <person name="Llopart A."/>
            <person name="Long M."/>
            <person name="Low L."/>
            <person name="Lozovsky E."/>
            <person name="Lu J."/>
            <person name="Luo M."/>
            <person name="Machado C.A."/>
            <person name="Makalowski W."/>
            <person name="Marzo M."/>
            <person name="Matsuda M."/>
            <person name="Matzkin L."/>
            <person name="McAllister B."/>
            <person name="McBride C.S."/>
            <person name="McKernan B."/>
            <person name="McKernan K."/>
            <person name="Mendez-Lago M."/>
            <person name="Minx P."/>
            <person name="Mollenhauer M.U."/>
            <person name="Montooth K."/>
            <person name="Mount S.M."/>
            <person name="Mu X."/>
            <person name="Myers E."/>
            <person name="Negre B."/>
            <person name="Newfeld S."/>
            <person name="Nielsen R."/>
            <person name="Noor M.A."/>
            <person name="O'Grady P."/>
            <person name="Pachter L."/>
            <person name="Papaceit M."/>
            <person name="Parisi M.J."/>
            <person name="Parisi M."/>
            <person name="Parts L."/>
            <person name="Pedersen J.S."/>
            <person name="Pesole G."/>
            <person name="Phillippy A.M."/>
            <person name="Ponting C.P."/>
            <person name="Pop M."/>
            <person name="Porcelli D."/>
            <person name="Powell J.R."/>
            <person name="Prohaska S."/>
            <person name="Pruitt K."/>
            <person name="Puig M."/>
            <person name="Quesneville H."/>
            <person name="Ram K.R."/>
            <person name="Rand D."/>
            <person name="Rasmussen M.D."/>
            <person name="Reed L.K."/>
            <person name="Reenan R."/>
            <person name="Reily A."/>
            <person name="Remington K.A."/>
            <person name="Rieger T.T."/>
            <person name="Ritchie M.G."/>
            <person name="Robin C."/>
            <person name="Rogers Y.H."/>
            <person name="Rohde C."/>
            <person name="Rozas J."/>
            <person name="Rubenfield M.J."/>
            <person name="Ruiz A."/>
            <person name="Russo S."/>
            <person name="Salzberg S.L."/>
            <person name="Sanchez-Gracia A."/>
            <person name="Saranga D.J."/>
            <person name="Sato H."/>
            <person name="Schaeffer S.W."/>
            <person name="Schatz M.C."/>
            <person name="Schlenke T."/>
            <person name="Schwartz R."/>
            <person name="Segarra C."/>
            <person name="Singh R.S."/>
            <person name="Sirot L."/>
            <person name="Sirota M."/>
            <person name="Sisneros N.B."/>
            <person name="Smith C.D."/>
            <person name="Smith T.F."/>
            <person name="Spieth J."/>
            <person name="Stage D.E."/>
            <person name="Stark A."/>
            <person name="Stephan W."/>
            <person name="Strausberg R.L."/>
            <person name="Strempel S."/>
            <person name="Sturgill D."/>
            <person name="Sutton G."/>
            <person name="Sutton G.G."/>
            <person name="Tao W."/>
            <person name="Teichmann S."/>
            <person name="Tobari Y.N."/>
            <person name="Tomimura Y."/>
            <person name="Tsolas J.M."/>
            <person name="Valente V.L."/>
            <person name="Venter E."/>
            <person name="Venter J.C."/>
            <person name="Vicario S."/>
            <person name="Vieira F.G."/>
            <person name="Vilella A.J."/>
            <person name="Villasante A."/>
            <person name="Walenz B."/>
            <person name="Wang J."/>
            <person name="Wasserman M."/>
            <person name="Watts T."/>
            <person name="Wilson D."/>
            <person name="Wilson R.K."/>
            <person name="Wing R.A."/>
            <person name="Wolfner M.F."/>
            <person name="Wong A."/>
            <person name="Wong G.K."/>
            <person name="Wu C.I."/>
            <person name="Wu G."/>
            <person name="Yamamoto D."/>
            <person name="Yang H.P."/>
            <person name="Yang S.P."/>
            <person name="Yorke J.A."/>
            <person name="Yoshida K."/>
            <person name="Zdobnov E."/>
            <person name="Zhang P."/>
            <person name="Zhang Y."/>
            <person name="Zimin A.V."/>
            <person name="Baldwin J."/>
            <person name="Abdouelleil A."/>
            <person name="Abdulkadir J."/>
            <person name="Abebe A."/>
            <person name="Abera B."/>
            <person name="Abreu J."/>
            <person name="Acer S.C."/>
            <person name="Aftuck L."/>
            <person name="Alexander A."/>
            <person name="An P."/>
            <person name="Anderson E."/>
            <person name="Anderson S."/>
            <person name="Arachi H."/>
            <person name="Azer M."/>
            <person name="Bachantsang P."/>
            <person name="Barry A."/>
            <person name="Bayul T."/>
            <person name="Berlin A."/>
            <person name="Bessette D."/>
            <person name="Bloom T."/>
            <person name="Blye J."/>
            <person name="Boguslavskiy L."/>
            <person name="Bonnet C."/>
            <person name="Boukhgalter B."/>
            <person name="Bourzgui I."/>
            <person name="Brown A."/>
            <person name="Cahill P."/>
            <person name="Channer S."/>
            <person name="Cheshatsang Y."/>
            <person name="Chuda L."/>
            <person name="Citroen M."/>
            <person name="Collymore A."/>
            <person name="Cooke P."/>
            <person name="Costello M."/>
            <person name="D'Aco K."/>
            <person name="Daza R."/>
            <person name="De Haan G."/>
            <person name="DeGray S."/>
            <person name="DeMaso C."/>
            <person name="Dhargay N."/>
            <person name="Dooley K."/>
            <person name="Dooley E."/>
            <person name="Doricent M."/>
            <person name="Dorje P."/>
            <person name="Dorjee K."/>
            <person name="Dupes A."/>
            <person name="Elong R."/>
            <person name="Falk J."/>
            <person name="Farina A."/>
            <person name="Faro S."/>
            <person name="Ferguson D."/>
            <person name="Fisher S."/>
            <person name="Foley C.D."/>
            <person name="Franke A."/>
            <person name="Friedrich D."/>
            <person name="Gadbois L."/>
            <person name="Gearin G."/>
            <person name="Gearin C.R."/>
            <person name="Giannoukos G."/>
            <person name="Goode T."/>
            <person name="Graham J."/>
            <person name="Grandbois E."/>
            <person name="Grewal S."/>
            <person name="Gyaltsen K."/>
            <person name="Hafez N."/>
            <person name="Hagos B."/>
            <person name="Hall J."/>
            <person name="Henson C."/>
            <person name="Hollinger A."/>
            <person name="Honan T."/>
            <person name="Huard M.D."/>
            <person name="Hughes L."/>
            <person name="Hurhula B."/>
            <person name="Husby M.E."/>
            <person name="Kamat A."/>
            <person name="Kanga B."/>
            <person name="Kashin S."/>
            <person name="Khazanovich D."/>
            <person name="Kisner P."/>
            <person name="Lance K."/>
            <person name="Lara M."/>
            <person name="Lee W."/>
            <person name="Lennon N."/>
            <person name="Letendre F."/>
            <person name="LeVine R."/>
            <person name="Lipovsky A."/>
            <person name="Liu X."/>
            <person name="Liu J."/>
            <person name="Liu S."/>
            <person name="Lokyitsang T."/>
            <person name="Lokyitsang Y."/>
            <person name="Lubonja R."/>
            <person name="Lui A."/>
            <person name="MacDonald P."/>
            <person name="Magnisalis V."/>
            <person name="Maru K."/>
            <person name="Matthews C."/>
            <person name="McCusker W."/>
            <person name="McDonough S."/>
            <person name="Mehta T."/>
            <person name="Meldrim J."/>
            <person name="Meneus L."/>
            <person name="Mihai O."/>
            <person name="Mihalev A."/>
            <person name="Mihova T."/>
            <person name="Mittelman R."/>
            <person name="Mlenga V."/>
            <person name="Montmayeur A."/>
            <person name="Mulrain L."/>
            <person name="Navidi A."/>
            <person name="Naylor J."/>
            <person name="Negash T."/>
            <person name="Nguyen T."/>
            <person name="Nguyen N."/>
            <person name="Nicol R."/>
            <person name="Norbu C."/>
            <person name="Norbu N."/>
            <person name="Novod N."/>
            <person name="O'Neill B."/>
            <person name="Osman S."/>
            <person name="Markiewicz E."/>
            <person name="Oyono O.L."/>
            <person name="Patti C."/>
            <person name="Phunkhang P."/>
            <person name="Pierre F."/>
            <person name="Priest M."/>
            <person name="Raghuraman S."/>
            <person name="Rege F."/>
            <person name="Reyes R."/>
            <person name="Rise C."/>
            <person name="Rogov P."/>
            <person name="Ross K."/>
            <person name="Ryan E."/>
            <person name="Settipalli S."/>
            <person name="Shea T."/>
            <person name="Sherpa N."/>
            <person name="Shi L."/>
            <person name="Shih D."/>
            <person name="Sparrow T."/>
            <person name="Spaulding J."/>
            <person name="Stalker J."/>
            <person name="Stange-Thomann N."/>
            <person name="Stavropoulos S."/>
            <person name="Stone C."/>
            <person name="Strader C."/>
            <person name="Tesfaye S."/>
            <person name="Thomson T."/>
            <person name="Thoulutsang Y."/>
            <person name="Thoulutsang D."/>
            <person name="Topham K."/>
            <person name="Topping I."/>
            <person name="Tsamla T."/>
            <person name="Vassiliev H."/>
            <person name="Vo A."/>
            <person name="Wangchuk T."/>
            <person name="Wangdi T."/>
            <person name="Weiand M."/>
            <person name="Wilkinson J."/>
            <person name="Wilson A."/>
            <person name="Yadav S."/>
            <person name="Young G."/>
            <person name="Yu Q."/>
            <person name="Zembek L."/>
            <person name="Zhong D."/>
            <person name="Zimmer A."/>
            <person name="Zwirko Z."/>
            <person name="Jaffe D.B."/>
            <person name="Alvarez P."/>
            <person name="Brockman W."/>
            <person name="Butler J."/>
            <person name="Chin C."/>
            <person name="Gnerre S."/>
            <person name="Grabherr M."/>
            <person name="Kleber M."/>
            <person name="Mauceli E."/>
            <person name="MacCallum I."/>
        </authorList>
    </citation>
    <scope>NUCLEOTIDE SEQUENCE [LARGE SCALE GENOMIC DNA]</scope>
    <source>
        <strain evidence="2">Tai18E2 / Tucson 14021-0261.01</strain>
    </source>
</reference>
<dbReference type="KEGG" id="dya:Dyak_GE25627"/>
<accession>B4PNK0</accession>
<organism evidence="1 2">
    <name type="scientific">Drosophila yakuba</name>
    <name type="common">Fruit fly</name>
    <dbReference type="NCBI Taxonomy" id="7245"/>
    <lineage>
        <taxon>Eukaryota</taxon>
        <taxon>Metazoa</taxon>
        <taxon>Ecdysozoa</taxon>
        <taxon>Arthropoda</taxon>
        <taxon>Hexapoda</taxon>
        <taxon>Insecta</taxon>
        <taxon>Pterygota</taxon>
        <taxon>Neoptera</taxon>
        <taxon>Endopterygota</taxon>
        <taxon>Diptera</taxon>
        <taxon>Brachycera</taxon>
        <taxon>Muscomorpha</taxon>
        <taxon>Ephydroidea</taxon>
        <taxon>Drosophilidae</taxon>
        <taxon>Drosophila</taxon>
        <taxon>Sophophora</taxon>
    </lineage>
</organism>
<gene>
    <name evidence="1" type="primary">Dyak\GE25627</name>
    <name evidence="1" type="synonym">dyak_GLEANR_9241</name>
    <name evidence="1" type="synonym">GE25627</name>
    <name evidence="1" type="ORF">Dyak_GE25627</name>
</gene>
<dbReference type="HOGENOM" id="CLU_1162233_0_0_1"/>
<dbReference type="Proteomes" id="UP000002282">
    <property type="component" value="Chromosome 3R"/>
</dbReference>
<dbReference type="AlphaFoldDB" id="B4PNK0"/>
<dbReference type="OrthoDB" id="7835020at2759"/>
<name>B4PNK0_DROYA</name>
<protein>
    <submittedName>
        <fullName evidence="1">Uncharacterized protein</fullName>
    </submittedName>
</protein>
<evidence type="ECO:0000313" key="2">
    <source>
        <dbReference type="Proteomes" id="UP000002282"/>
    </source>
</evidence>
<reference evidence="1 2" key="2">
    <citation type="journal article" date="2007" name="PLoS Biol.">
        <title>Principles of genome evolution in the Drosophila melanogaster species group.</title>
        <authorList>
            <person name="Ranz J.M."/>
            <person name="Maurin D."/>
            <person name="Chan Y.S."/>
            <person name="von Grotthuss M."/>
            <person name="Hillier L.W."/>
            <person name="Roote J."/>
            <person name="Ashburner M."/>
            <person name="Bergman C.M."/>
        </authorList>
    </citation>
    <scope>NUCLEOTIDE SEQUENCE [LARGE SCALE GENOMIC DNA]</scope>
    <source>
        <strain evidence="2">Tai18E2 / Tucson 14021-0261.01</strain>
    </source>
</reference>
<proteinExistence type="predicted"/>
<dbReference type="EMBL" id="CM000160">
    <property type="protein sequence ID" value="EDW96063.2"/>
    <property type="molecule type" value="Genomic_DNA"/>
</dbReference>
<evidence type="ECO:0000313" key="1">
    <source>
        <dbReference type="EMBL" id="EDW96063.2"/>
    </source>
</evidence>
<keyword evidence="2" id="KW-1185">Reference proteome</keyword>
<sequence>MPVQELFIVIDNIYHGFRRCFGPENQTETRTFLAYNAMKKIGKRRRRIFKSKLGWQHVRRNHFSSSEESFQNVTATELNGYFTRGKFTAPMTVSHDPDISPSIGLVHRRRLQNRPLMLNARQVLQVQWGGWWQRYWPTLVAASMQMSCGSSVLCHSLLGLYDDEESSPPIVVLICHFGQAIKKLCKKVDLAICSNGRSPNYVTTSAAMELIDIRGFFQHINNALVDFLLRAADSGMYMIGDQVDYNN</sequence>